<dbReference type="AlphaFoldDB" id="A0A928YPS9"/>
<dbReference type="RefSeq" id="WP_196935852.1">
    <property type="nucleotide sequence ID" value="NZ_MU158698.1"/>
</dbReference>
<protein>
    <submittedName>
        <fullName evidence="1">Uncharacterized protein</fullName>
    </submittedName>
</protein>
<accession>A0A928YPS9</accession>
<gene>
    <name evidence="1" type="ORF">C4F49_04190</name>
</gene>
<dbReference type="Proteomes" id="UP000616201">
    <property type="component" value="Unassembled WGS sequence"/>
</dbReference>
<organism evidence="1 2">
    <name type="scientific">Sphingobacterium hungaricum</name>
    <dbReference type="NCBI Taxonomy" id="2082723"/>
    <lineage>
        <taxon>Bacteria</taxon>
        <taxon>Pseudomonadati</taxon>
        <taxon>Bacteroidota</taxon>
        <taxon>Sphingobacteriia</taxon>
        <taxon>Sphingobacteriales</taxon>
        <taxon>Sphingobacteriaceae</taxon>
        <taxon>Sphingobacterium</taxon>
    </lineage>
</organism>
<reference evidence="1" key="1">
    <citation type="submission" date="2018-02" db="EMBL/GenBank/DDBJ databases">
        <authorList>
            <person name="Vasarhelyi B.M."/>
            <person name="Deshmukh S."/>
            <person name="Balint B."/>
            <person name="Kukolya J."/>
        </authorList>
    </citation>
    <scope>NUCLEOTIDE SEQUENCE</scope>
    <source>
        <strain evidence="1">KB22</strain>
    </source>
</reference>
<evidence type="ECO:0000313" key="2">
    <source>
        <dbReference type="Proteomes" id="UP000616201"/>
    </source>
</evidence>
<name>A0A928YPS9_9SPHI</name>
<sequence length="259" mass="30008">MSEQHFIQKIEQAILSSFDKNLAIEEIQEGVFLLVLDDFDYEIYCYANHIEQRIQTQTSKQCVHLDEDQIHQSLDKIVARLKGIIHCETKLFARNTVVARINKKVALEFQEEHHIQLPISGKYRYGLFYEGELVSIAVFSGGRKMIGKDENYRSFELIRFCHKNSILVIGGLSKLIKSFAKDFSANDLMTYVDLDWTQSSTLTTLGFEEKGRIEPQYYYVRNNERMIFKAKEDALLLREKNGEGFVKSNSGSIKMVLEL</sequence>
<comment type="caution">
    <text evidence="1">The sequence shown here is derived from an EMBL/GenBank/DDBJ whole genome shotgun (WGS) entry which is preliminary data.</text>
</comment>
<keyword evidence="2" id="KW-1185">Reference proteome</keyword>
<dbReference type="EMBL" id="PRDK01000003">
    <property type="protein sequence ID" value="MBE8712872.1"/>
    <property type="molecule type" value="Genomic_DNA"/>
</dbReference>
<evidence type="ECO:0000313" key="1">
    <source>
        <dbReference type="EMBL" id="MBE8712872.1"/>
    </source>
</evidence>
<proteinExistence type="predicted"/>